<dbReference type="AlphaFoldDB" id="A0A0F9CIU1"/>
<feature type="region of interest" description="Disordered" evidence="1">
    <location>
        <begin position="191"/>
        <end position="212"/>
    </location>
</feature>
<dbReference type="EMBL" id="LAZR01046410">
    <property type="protein sequence ID" value="KKK96596.1"/>
    <property type="molecule type" value="Genomic_DNA"/>
</dbReference>
<comment type="caution">
    <text evidence="2">The sequence shown here is derived from an EMBL/GenBank/DDBJ whole genome shotgun (WGS) entry which is preliminary data.</text>
</comment>
<protein>
    <submittedName>
        <fullName evidence="2">Uncharacterized protein</fullName>
    </submittedName>
</protein>
<accession>A0A0F9CIU1</accession>
<proteinExistence type="predicted"/>
<gene>
    <name evidence="2" type="ORF">LCGC14_2661190</name>
</gene>
<evidence type="ECO:0000256" key="1">
    <source>
        <dbReference type="SAM" id="MobiDB-lite"/>
    </source>
</evidence>
<organism evidence="2">
    <name type="scientific">marine sediment metagenome</name>
    <dbReference type="NCBI Taxonomy" id="412755"/>
    <lineage>
        <taxon>unclassified sequences</taxon>
        <taxon>metagenomes</taxon>
        <taxon>ecological metagenomes</taxon>
    </lineage>
</organism>
<reference evidence="2" key="1">
    <citation type="journal article" date="2015" name="Nature">
        <title>Complex archaea that bridge the gap between prokaryotes and eukaryotes.</title>
        <authorList>
            <person name="Spang A."/>
            <person name="Saw J.H."/>
            <person name="Jorgensen S.L."/>
            <person name="Zaremba-Niedzwiedzka K."/>
            <person name="Martijn J."/>
            <person name="Lind A.E."/>
            <person name="van Eijk R."/>
            <person name="Schleper C."/>
            <person name="Guy L."/>
            <person name="Ettema T.J."/>
        </authorList>
    </citation>
    <scope>NUCLEOTIDE SEQUENCE</scope>
</reference>
<name>A0A0F9CIU1_9ZZZZ</name>
<sequence length="212" mass="23601">MAATPNCQRVETAVLAAFPDAEFGRYNCRHISSNPMRSWSQHAGSEPARRYFGNALDITHQAFGYNVTPAHTVWLRQVYGFLRATFPDLVDQLLGPGDAGHSDHVHVSTWPKMKSNWWYRPPCKGGKLIVIYEDGTTGDTFGDTPSPPPPPTMEDAMWPLKLGDGNPGDRAYKFDDVMYVQKRLRRLGQCSPLTGYAGRSRSGLPPTSPTYL</sequence>
<evidence type="ECO:0000313" key="2">
    <source>
        <dbReference type="EMBL" id="KKK96596.1"/>
    </source>
</evidence>